<evidence type="ECO:0000313" key="7">
    <source>
        <dbReference type="EMBL" id="PXF46203.1"/>
    </source>
</evidence>
<dbReference type="PANTHER" id="PTHR12585:SF69">
    <property type="entry name" value="FI11703P"/>
    <property type="match status" value="1"/>
</dbReference>
<feature type="compositionally biased region" description="Basic and acidic residues" evidence="4">
    <location>
        <begin position="460"/>
        <end position="472"/>
    </location>
</feature>
<dbReference type="InterPro" id="IPR006909">
    <property type="entry name" value="Rad21/Rec8_C_eu"/>
</dbReference>
<dbReference type="InterPro" id="IPR036390">
    <property type="entry name" value="WH_DNA-bd_sf"/>
</dbReference>
<feature type="compositionally biased region" description="Low complexity" evidence="4">
    <location>
        <begin position="305"/>
        <end position="317"/>
    </location>
</feature>
<evidence type="ECO:0000256" key="1">
    <source>
        <dbReference type="ARBA" id="ARBA00004123"/>
    </source>
</evidence>
<keyword evidence="8" id="KW-1185">Reference proteome</keyword>
<dbReference type="Gene3D" id="1.10.10.580">
    <property type="entry name" value="Structural maintenance of chromosome 1. Chain E"/>
    <property type="match status" value="1"/>
</dbReference>
<evidence type="ECO:0000313" key="8">
    <source>
        <dbReference type="Proteomes" id="UP000247409"/>
    </source>
</evidence>
<dbReference type="STRING" id="448386.A0A2V3IVU5"/>
<evidence type="ECO:0000256" key="4">
    <source>
        <dbReference type="SAM" id="MobiDB-lite"/>
    </source>
</evidence>
<evidence type="ECO:0000259" key="6">
    <source>
        <dbReference type="Pfam" id="PF04825"/>
    </source>
</evidence>
<organism evidence="7 8">
    <name type="scientific">Gracilariopsis chorda</name>
    <dbReference type="NCBI Taxonomy" id="448386"/>
    <lineage>
        <taxon>Eukaryota</taxon>
        <taxon>Rhodophyta</taxon>
        <taxon>Florideophyceae</taxon>
        <taxon>Rhodymeniophycidae</taxon>
        <taxon>Gracilariales</taxon>
        <taxon>Gracilariaceae</taxon>
        <taxon>Gracilariopsis</taxon>
    </lineage>
</organism>
<reference evidence="7 8" key="1">
    <citation type="journal article" date="2018" name="Mol. Biol. Evol.">
        <title>Analysis of the draft genome of the red seaweed Gracilariopsis chorda provides insights into genome size evolution in Rhodophyta.</title>
        <authorList>
            <person name="Lee J."/>
            <person name="Yang E.C."/>
            <person name="Graf L."/>
            <person name="Yang J.H."/>
            <person name="Qiu H."/>
            <person name="Zel Zion U."/>
            <person name="Chan C.X."/>
            <person name="Stephens T.G."/>
            <person name="Weber A.P.M."/>
            <person name="Boo G.H."/>
            <person name="Boo S.M."/>
            <person name="Kim K.M."/>
            <person name="Shin Y."/>
            <person name="Jung M."/>
            <person name="Lee S.J."/>
            <person name="Yim H.S."/>
            <person name="Lee J.H."/>
            <person name="Bhattacharya D."/>
            <person name="Yoon H.S."/>
        </authorList>
    </citation>
    <scope>NUCLEOTIDE SEQUENCE [LARGE SCALE GENOMIC DNA]</scope>
    <source>
        <strain evidence="7 8">SKKU-2015</strain>
        <tissue evidence="7">Whole body</tissue>
    </source>
</reference>
<proteinExistence type="inferred from homology"/>
<feature type="compositionally biased region" description="Pro residues" evidence="4">
    <location>
        <begin position="318"/>
        <end position="349"/>
    </location>
</feature>
<feature type="domain" description="Rad21/Rec8-like protein N-terminal" evidence="6">
    <location>
        <begin position="1"/>
        <end position="100"/>
    </location>
</feature>
<dbReference type="SUPFAM" id="SSF46785">
    <property type="entry name" value="Winged helix' DNA-binding domain"/>
    <property type="match status" value="1"/>
</dbReference>
<dbReference type="Proteomes" id="UP000247409">
    <property type="component" value="Unassembled WGS sequence"/>
</dbReference>
<dbReference type="SMR" id="A0A2V3IVU5"/>
<dbReference type="GO" id="GO:0008278">
    <property type="term" value="C:cohesin complex"/>
    <property type="evidence" value="ECO:0007669"/>
    <property type="project" value="InterPro"/>
</dbReference>
<feature type="compositionally biased region" description="Polar residues" evidence="4">
    <location>
        <begin position="182"/>
        <end position="199"/>
    </location>
</feature>
<feature type="compositionally biased region" description="Acidic residues" evidence="4">
    <location>
        <begin position="447"/>
        <end position="459"/>
    </location>
</feature>
<feature type="region of interest" description="Disordered" evidence="4">
    <location>
        <begin position="180"/>
        <end position="354"/>
    </location>
</feature>
<feature type="compositionally biased region" description="Pro residues" evidence="4">
    <location>
        <begin position="249"/>
        <end position="275"/>
    </location>
</feature>
<evidence type="ECO:0000256" key="3">
    <source>
        <dbReference type="ARBA" id="ARBA00023242"/>
    </source>
</evidence>
<gene>
    <name evidence="7" type="ORF">BWQ96_04080</name>
</gene>
<dbReference type="InterPro" id="IPR006910">
    <property type="entry name" value="Rad21_Rec8_N"/>
</dbReference>
<dbReference type="PANTHER" id="PTHR12585">
    <property type="entry name" value="SCC1 / RAD21 FAMILY MEMBER"/>
    <property type="match status" value="1"/>
</dbReference>
<dbReference type="EMBL" id="NBIV01000043">
    <property type="protein sequence ID" value="PXF46203.1"/>
    <property type="molecule type" value="Genomic_DNA"/>
</dbReference>
<protein>
    <submittedName>
        <fullName evidence="7">Double-strand-break repair protein rad21-like</fullName>
    </submittedName>
</protein>
<evidence type="ECO:0000256" key="2">
    <source>
        <dbReference type="ARBA" id="ARBA00009870"/>
    </source>
</evidence>
<dbReference type="GO" id="GO:0003682">
    <property type="term" value="F:chromatin binding"/>
    <property type="evidence" value="ECO:0007669"/>
    <property type="project" value="TreeGrafter"/>
</dbReference>
<name>A0A2V3IVU5_9FLOR</name>
<evidence type="ECO:0000259" key="5">
    <source>
        <dbReference type="Pfam" id="PF04824"/>
    </source>
</evidence>
<dbReference type="InterPro" id="IPR039781">
    <property type="entry name" value="Rad21/Rec8-like"/>
</dbReference>
<accession>A0A2V3IVU5</accession>
<dbReference type="GO" id="GO:0005634">
    <property type="term" value="C:nucleus"/>
    <property type="evidence" value="ECO:0007669"/>
    <property type="project" value="UniProtKB-SubCell"/>
</dbReference>
<comment type="subcellular location">
    <subcellularLocation>
        <location evidence="1">Nucleus</location>
    </subcellularLocation>
</comment>
<sequence>MFYSQHVLTKKGPLAKIWLAAHMQSKITKAMVFSTNIHTAVRSILSPDVPMALRLTSNLLLGVVRILSRKTKYLLQESSDAMTRLKLTFRAQRTDLSDNTAAIQAITLPNIDALEPPNIDLDLVPSRAAPPPSSAFLAADQDITIEQYAGGLMGGIIDAFALEPQLPRDTELELDAEPLLFTPSQRQTQTTPLTPSVRSEPSVEQLRAEQPPPEEEAPAPPELSVERERAEQLEQIEPVQPELVFEPTPSRPAVPSPRPSSPAPPERLAPEPPVTPESERLPRPPSPPASLPPARISVGSDRLMLEQPETPLAALPEEPSPPQVMPPGSPVPPEEGEQPPEPTEAPPTPRRGRKRKLYVMADEGATEISAADFRAALNDTSDLRRQPTQRRRTAVSRAMRFEDLISRPTVPLAPQLMELFSDNFRADELILASPISDADLGERPEQLEEAEKEAEEEEAEKEKEKTPEKEVTADPTMARLLELEPPTVPLEVGEVPLVEPAVPAPRETISPVLPPPEVEMEVEPIPPLELSAAAESARESLSVSAAPEGEAPFSLSQVAKTVAQVEAEESVTEATVSARTRKMQEFIASRLQDGEFDFTQALAEVGGRRTAARCFYELLNLSNKKALALRQEEAYGRIWARPVQPTFDSLREL</sequence>
<feature type="domain" description="Rad21/Rec8-like protein C-terminal eukaryotic" evidence="5">
    <location>
        <begin position="594"/>
        <end position="642"/>
    </location>
</feature>
<dbReference type="AlphaFoldDB" id="A0A2V3IVU5"/>
<dbReference type="Pfam" id="PF04825">
    <property type="entry name" value="Rad21_Rec8_N"/>
    <property type="match status" value="1"/>
</dbReference>
<keyword evidence="3" id="KW-0539">Nucleus</keyword>
<dbReference type="Pfam" id="PF04824">
    <property type="entry name" value="Rad21_Rec8"/>
    <property type="match status" value="1"/>
</dbReference>
<dbReference type="GO" id="GO:0007062">
    <property type="term" value="P:sister chromatid cohesion"/>
    <property type="evidence" value="ECO:0007669"/>
    <property type="project" value="InterPro"/>
</dbReference>
<comment type="similarity">
    <text evidence="2">Belongs to the rad21 family.</text>
</comment>
<dbReference type="InterPro" id="IPR023093">
    <property type="entry name" value="ScpA-like_C"/>
</dbReference>
<dbReference type="GO" id="GO:1990414">
    <property type="term" value="P:replication-born double-strand break repair via sister chromatid exchange"/>
    <property type="evidence" value="ECO:0007669"/>
    <property type="project" value="TreeGrafter"/>
</dbReference>
<dbReference type="OrthoDB" id="10071381at2759"/>
<comment type="caution">
    <text evidence="7">The sequence shown here is derived from an EMBL/GenBank/DDBJ whole genome shotgun (WGS) entry which is preliminary data.</text>
</comment>
<feature type="region of interest" description="Disordered" evidence="4">
    <location>
        <begin position="435"/>
        <end position="475"/>
    </location>
</feature>